<dbReference type="GO" id="GO:0005634">
    <property type="term" value="C:nucleus"/>
    <property type="evidence" value="ECO:0007669"/>
    <property type="project" value="TreeGrafter"/>
</dbReference>
<organism evidence="1 2">
    <name type="scientific">Hyphopichia burtonii NRRL Y-1933</name>
    <dbReference type="NCBI Taxonomy" id="984485"/>
    <lineage>
        <taxon>Eukaryota</taxon>
        <taxon>Fungi</taxon>
        <taxon>Dikarya</taxon>
        <taxon>Ascomycota</taxon>
        <taxon>Saccharomycotina</taxon>
        <taxon>Pichiomycetes</taxon>
        <taxon>Debaryomycetaceae</taxon>
        <taxon>Hyphopichia</taxon>
    </lineage>
</organism>
<dbReference type="RefSeq" id="XP_020076626.1">
    <property type="nucleotide sequence ID" value="XM_020218570.1"/>
</dbReference>
<dbReference type="InterPro" id="IPR013922">
    <property type="entry name" value="Cyclin_PHO80-like"/>
</dbReference>
<dbReference type="PANTHER" id="PTHR15615">
    <property type="match status" value="1"/>
</dbReference>
<evidence type="ECO:0000313" key="1">
    <source>
        <dbReference type="EMBL" id="ODV67559.1"/>
    </source>
</evidence>
<dbReference type="EMBL" id="KV454540">
    <property type="protein sequence ID" value="ODV67559.1"/>
    <property type="molecule type" value="Genomic_DNA"/>
</dbReference>
<dbReference type="Proteomes" id="UP000095085">
    <property type="component" value="Unassembled WGS sequence"/>
</dbReference>
<dbReference type="PANTHER" id="PTHR15615:SF36">
    <property type="entry name" value="PHO85 CYCLIN-5"/>
    <property type="match status" value="1"/>
</dbReference>
<dbReference type="GO" id="GO:0016538">
    <property type="term" value="F:cyclin-dependent protein serine/threonine kinase regulator activity"/>
    <property type="evidence" value="ECO:0007669"/>
    <property type="project" value="TreeGrafter"/>
</dbReference>
<dbReference type="STRING" id="984485.A0A1E4RJV8"/>
<protein>
    <recommendedName>
        <fullName evidence="3">Cyclin N-terminal domain-containing protein</fullName>
    </recommendedName>
</protein>
<evidence type="ECO:0008006" key="3">
    <source>
        <dbReference type="Google" id="ProtNLM"/>
    </source>
</evidence>
<reference evidence="2" key="1">
    <citation type="submission" date="2016-05" db="EMBL/GenBank/DDBJ databases">
        <title>Comparative genomics of biotechnologically important yeasts.</title>
        <authorList>
            <consortium name="DOE Joint Genome Institute"/>
            <person name="Riley R."/>
            <person name="Haridas S."/>
            <person name="Wolfe K.H."/>
            <person name="Lopes M.R."/>
            <person name="Hittinger C.T."/>
            <person name="Goker M."/>
            <person name="Salamov A."/>
            <person name="Wisecaver J."/>
            <person name="Long T.M."/>
            <person name="Aerts A.L."/>
            <person name="Barry K."/>
            <person name="Choi C."/>
            <person name="Clum A."/>
            <person name="Coughlan A.Y."/>
            <person name="Deshpande S."/>
            <person name="Douglass A.P."/>
            <person name="Hanson S.J."/>
            <person name="Klenk H.-P."/>
            <person name="Labutti K."/>
            <person name="Lapidus A."/>
            <person name="Lindquist E."/>
            <person name="Lipzen A."/>
            <person name="Meier-Kolthoff J.P."/>
            <person name="Ohm R.A."/>
            <person name="Otillar R.P."/>
            <person name="Pangilinan J."/>
            <person name="Peng Y."/>
            <person name="Rokas A."/>
            <person name="Rosa C.A."/>
            <person name="Scheuner C."/>
            <person name="Sibirny A.A."/>
            <person name="Slot J.C."/>
            <person name="Stielow J.B."/>
            <person name="Sun H."/>
            <person name="Kurtzman C.P."/>
            <person name="Blackwell M."/>
            <person name="Grigoriev I.V."/>
            <person name="Jeffries T.W."/>
        </authorList>
    </citation>
    <scope>NUCLEOTIDE SEQUENCE [LARGE SCALE GENOMIC DNA]</scope>
    <source>
        <strain evidence="2">NRRL Y-1933</strain>
    </source>
</reference>
<accession>A0A1E4RJV8</accession>
<gene>
    <name evidence="1" type="ORF">HYPBUDRAFT_10764</name>
</gene>
<dbReference type="CDD" id="cd20557">
    <property type="entry name" value="CYCLIN_ScPCL1-like"/>
    <property type="match status" value="1"/>
</dbReference>
<dbReference type="Gene3D" id="1.10.472.10">
    <property type="entry name" value="Cyclin-like"/>
    <property type="match status" value="1"/>
</dbReference>
<dbReference type="GO" id="GO:0000307">
    <property type="term" value="C:cyclin-dependent protein kinase holoenzyme complex"/>
    <property type="evidence" value="ECO:0007669"/>
    <property type="project" value="TreeGrafter"/>
</dbReference>
<name>A0A1E4RJV8_9ASCO</name>
<dbReference type="GeneID" id="30993120"/>
<dbReference type="OrthoDB" id="286814at2759"/>
<proteinExistence type="predicted"/>
<evidence type="ECO:0000313" key="2">
    <source>
        <dbReference type="Proteomes" id="UP000095085"/>
    </source>
</evidence>
<keyword evidence="2" id="KW-1185">Reference proteome</keyword>
<dbReference type="AlphaFoldDB" id="A0A1E4RJV8"/>
<dbReference type="GO" id="GO:0019901">
    <property type="term" value="F:protein kinase binding"/>
    <property type="evidence" value="ECO:0007669"/>
    <property type="project" value="InterPro"/>
</dbReference>
<sequence>MSCATLSPNNVKYYNDHLTKSQFNIVLINSTINLLKILYPKLKFEKINLKFFIIEILRRSKTSIQSLQICSYYIYKLIKEQNLNDQLLDLPNCPKKLFLGLIIISSKFNQDHNYSFKSWLKICGCKEDELNLNLKTLKKIEVDCLKMLNYQLYINGLQYENWCNILMILGYDFIKLHKINQVNEITWESDDWLINVKLIKWCKFFININESNLKVVKIHFNTYYQNQLVNQKRENLMILLMTIA</sequence>